<feature type="region of interest" description="Disordered" evidence="2">
    <location>
        <begin position="155"/>
        <end position="186"/>
    </location>
</feature>
<protein>
    <submittedName>
        <fullName evidence="3">Uncharacterized protein</fullName>
    </submittedName>
</protein>
<evidence type="ECO:0000313" key="3">
    <source>
        <dbReference type="EMBL" id="GBG66104.1"/>
    </source>
</evidence>
<feature type="region of interest" description="Disordered" evidence="2">
    <location>
        <begin position="224"/>
        <end position="276"/>
    </location>
</feature>
<evidence type="ECO:0000256" key="1">
    <source>
        <dbReference type="SAM" id="Coils"/>
    </source>
</evidence>
<comment type="caution">
    <text evidence="3">The sequence shown here is derived from an EMBL/GenBank/DDBJ whole genome shotgun (WGS) entry which is preliminary data.</text>
</comment>
<proteinExistence type="predicted"/>
<accession>A0A388K7S1</accession>
<dbReference type="Gramene" id="GBG66104">
    <property type="protein sequence ID" value="GBG66104"/>
    <property type="gene ID" value="CBR_g55447"/>
</dbReference>
<feature type="coiled-coil region" evidence="1">
    <location>
        <begin position="126"/>
        <end position="153"/>
    </location>
</feature>
<feature type="region of interest" description="Disordered" evidence="2">
    <location>
        <begin position="1"/>
        <end position="32"/>
    </location>
</feature>
<reference evidence="3 4" key="1">
    <citation type="journal article" date="2018" name="Cell">
        <title>The Chara Genome: Secondary Complexity and Implications for Plant Terrestrialization.</title>
        <authorList>
            <person name="Nishiyama T."/>
            <person name="Sakayama H."/>
            <person name="Vries J.D."/>
            <person name="Buschmann H."/>
            <person name="Saint-Marcoux D."/>
            <person name="Ullrich K.K."/>
            <person name="Haas F.B."/>
            <person name="Vanderstraeten L."/>
            <person name="Becker D."/>
            <person name="Lang D."/>
            <person name="Vosolsobe S."/>
            <person name="Rombauts S."/>
            <person name="Wilhelmsson P.K.I."/>
            <person name="Janitza P."/>
            <person name="Kern R."/>
            <person name="Heyl A."/>
            <person name="Rumpler F."/>
            <person name="Villalobos L.I.A.C."/>
            <person name="Clay J.M."/>
            <person name="Skokan R."/>
            <person name="Toyoda A."/>
            <person name="Suzuki Y."/>
            <person name="Kagoshima H."/>
            <person name="Schijlen E."/>
            <person name="Tajeshwar N."/>
            <person name="Catarino B."/>
            <person name="Hetherington A.J."/>
            <person name="Saltykova A."/>
            <person name="Bonnot C."/>
            <person name="Breuninger H."/>
            <person name="Symeonidi A."/>
            <person name="Radhakrishnan G.V."/>
            <person name="Van Nieuwerburgh F."/>
            <person name="Deforce D."/>
            <person name="Chang C."/>
            <person name="Karol K.G."/>
            <person name="Hedrich R."/>
            <person name="Ulvskov P."/>
            <person name="Glockner G."/>
            <person name="Delwiche C.F."/>
            <person name="Petrasek J."/>
            <person name="Van de Peer Y."/>
            <person name="Friml J."/>
            <person name="Beilby M."/>
            <person name="Dolan L."/>
            <person name="Kohara Y."/>
            <person name="Sugano S."/>
            <person name="Fujiyama A."/>
            <person name="Delaux P.-M."/>
            <person name="Quint M."/>
            <person name="TheiBen G."/>
            <person name="Hagemann M."/>
            <person name="Harholt J."/>
            <person name="Dunand C."/>
            <person name="Zachgo S."/>
            <person name="Langdale J."/>
            <person name="Maumus F."/>
            <person name="Straeten D.V.D."/>
            <person name="Gould S.B."/>
            <person name="Rensing S.A."/>
        </authorList>
    </citation>
    <scope>NUCLEOTIDE SEQUENCE [LARGE SCALE GENOMIC DNA]</scope>
    <source>
        <strain evidence="3 4">S276</strain>
    </source>
</reference>
<evidence type="ECO:0000256" key="2">
    <source>
        <dbReference type="SAM" id="MobiDB-lite"/>
    </source>
</evidence>
<dbReference type="AlphaFoldDB" id="A0A388K7S1"/>
<evidence type="ECO:0000313" key="4">
    <source>
        <dbReference type="Proteomes" id="UP000265515"/>
    </source>
</evidence>
<dbReference type="Proteomes" id="UP000265515">
    <property type="component" value="Unassembled WGS sequence"/>
</dbReference>
<dbReference type="EMBL" id="BFEA01000069">
    <property type="protein sequence ID" value="GBG66104.1"/>
    <property type="molecule type" value="Genomic_DNA"/>
</dbReference>
<keyword evidence="4" id="KW-1185">Reference proteome</keyword>
<gene>
    <name evidence="3" type="ORF">CBR_g55447</name>
</gene>
<name>A0A388K7S1_CHABU</name>
<sequence length="286" mass="32677">MAKVAAKREEEEKVRCEQEAEARRLKEKKEREDFQKEMNDTWNAKFELVCGAVRGSKSAGGQDDELDKLKKQVELLQIKQMQKGDAAAASTSRSVPGDDAFLAHLMQEKELMKKKMESTLDSCKRMAGLEDELRALKQSHDEAIREAETWKKVALKSGNKRSRIATSPSSQLKMPPVTPQHSPRRMDNIRHMHNLEVETLKNLRLQEMNWRREAEQENVRLKEQLAKQEADKRSTPQSAFHVRLDDAGDVGGTARTTETKKKSGGADETTEDNDREAFIREAKKEF</sequence>
<organism evidence="3 4">
    <name type="scientific">Chara braunii</name>
    <name type="common">Braun's stonewort</name>
    <dbReference type="NCBI Taxonomy" id="69332"/>
    <lineage>
        <taxon>Eukaryota</taxon>
        <taxon>Viridiplantae</taxon>
        <taxon>Streptophyta</taxon>
        <taxon>Charophyceae</taxon>
        <taxon>Charales</taxon>
        <taxon>Characeae</taxon>
        <taxon>Chara</taxon>
    </lineage>
</organism>
<keyword evidence="1" id="KW-0175">Coiled coil</keyword>
<feature type="compositionally biased region" description="Basic and acidic residues" evidence="2">
    <location>
        <begin position="224"/>
        <end position="234"/>
    </location>
</feature>